<evidence type="ECO:0000313" key="2">
    <source>
        <dbReference type="EMBL" id="KAA6398895.1"/>
    </source>
</evidence>
<keyword evidence="1" id="KW-0472">Membrane</keyword>
<dbReference type="AlphaFoldDB" id="A0A5J4WX29"/>
<evidence type="ECO:0000313" key="3">
    <source>
        <dbReference type="Proteomes" id="UP000324800"/>
    </source>
</evidence>
<reference evidence="2 3" key="1">
    <citation type="submission" date="2019-03" db="EMBL/GenBank/DDBJ databases">
        <title>Single cell metagenomics reveals metabolic interactions within the superorganism composed of flagellate Streblomastix strix and complex community of Bacteroidetes bacteria on its surface.</title>
        <authorList>
            <person name="Treitli S.C."/>
            <person name="Kolisko M."/>
            <person name="Husnik F."/>
            <person name="Keeling P."/>
            <person name="Hampl V."/>
        </authorList>
    </citation>
    <scope>NUCLEOTIDE SEQUENCE [LARGE SCALE GENOMIC DNA]</scope>
    <source>
        <strain evidence="2">ST1C</strain>
    </source>
</reference>
<dbReference type="Proteomes" id="UP000324800">
    <property type="component" value="Unassembled WGS sequence"/>
</dbReference>
<comment type="caution">
    <text evidence="2">The sequence shown here is derived from an EMBL/GenBank/DDBJ whole genome shotgun (WGS) entry which is preliminary data.</text>
</comment>
<proteinExistence type="predicted"/>
<keyword evidence="1" id="KW-1133">Transmembrane helix</keyword>
<feature type="transmembrane region" description="Helical" evidence="1">
    <location>
        <begin position="86"/>
        <end position="111"/>
    </location>
</feature>
<dbReference type="EMBL" id="SNRW01000858">
    <property type="protein sequence ID" value="KAA6398895.1"/>
    <property type="molecule type" value="Genomic_DNA"/>
</dbReference>
<gene>
    <name evidence="2" type="ORF">EZS28_005575</name>
</gene>
<organism evidence="2 3">
    <name type="scientific">Streblomastix strix</name>
    <dbReference type="NCBI Taxonomy" id="222440"/>
    <lineage>
        <taxon>Eukaryota</taxon>
        <taxon>Metamonada</taxon>
        <taxon>Preaxostyla</taxon>
        <taxon>Oxymonadida</taxon>
        <taxon>Streblomastigidae</taxon>
        <taxon>Streblomastix</taxon>
    </lineage>
</organism>
<sequence>MLNEAGGIEVVAEGYKYDKTDGYVGEVKISGFDANFAQYLDCKSERIQDCGIIPCGGKKEQTVESCKEIIIEEEIKEKKSKLSGGAIAGIVIGAVVVIVAIVIIIIVVVIYKKV</sequence>
<evidence type="ECO:0000256" key="1">
    <source>
        <dbReference type="SAM" id="Phobius"/>
    </source>
</evidence>
<protein>
    <submittedName>
        <fullName evidence="2">Uncharacterized protein</fullName>
    </submittedName>
</protein>
<keyword evidence="1" id="KW-0812">Transmembrane</keyword>
<name>A0A5J4WX29_9EUKA</name>
<accession>A0A5J4WX29</accession>